<gene>
    <name evidence="1" type="ORF">PMEA_00032180</name>
</gene>
<evidence type="ECO:0000313" key="2">
    <source>
        <dbReference type="Proteomes" id="UP001159428"/>
    </source>
</evidence>
<dbReference type="EMBL" id="CALNXJ010000073">
    <property type="protein sequence ID" value="CAH3159911.1"/>
    <property type="molecule type" value="Genomic_DNA"/>
</dbReference>
<dbReference type="AlphaFoldDB" id="A0AAU9XVJ3"/>
<comment type="caution">
    <text evidence="1">The sequence shown here is derived from an EMBL/GenBank/DDBJ whole genome shotgun (WGS) entry which is preliminary data.</text>
</comment>
<accession>A0AAU9XVJ3</accession>
<proteinExistence type="predicted"/>
<keyword evidence="2" id="KW-1185">Reference proteome</keyword>
<protein>
    <submittedName>
        <fullName evidence="1">Uncharacterized protein</fullName>
    </submittedName>
</protein>
<feature type="non-terminal residue" evidence="1">
    <location>
        <position position="103"/>
    </location>
</feature>
<sequence>MITFHFINCQIILIHRPQRIQLVTATFVTGKYADLSDILKLVWLPVRHNMNWNLCKLAYKALICEKWPPYLPLELRVHQRTLRSSSILNLVVPQVSGTFQGCA</sequence>
<name>A0AAU9XVJ3_9CNID</name>
<organism evidence="1 2">
    <name type="scientific">Pocillopora meandrina</name>
    <dbReference type="NCBI Taxonomy" id="46732"/>
    <lineage>
        <taxon>Eukaryota</taxon>
        <taxon>Metazoa</taxon>
        <taxon>Cnidaria</taxon>
        <taxon>Anthozoa</taxon>
        <taxon>Hexacorallia</taxon>
        <taxon>Scleractinia</taxon>
        <taxon>Astrocoeniina</taxon>
        <taxon>Pocilloporidae</taxon>
        <taxon>Pocillopora</taxon>
    </lineage>
</organism>
<evidence type="ECO:0000313" key="1">
    <source>
        <dbReference type="EMBL" id="CAH3159911.1"/>
    </source>
</evidence>
<reference evidence="1 2" key="1">
    <citation type="submission" date="2022-05" db="EMBL/GenBank/DDBJ databases">
        <authorList>
            <consortium name="Genoscope - CEA"/>
            <person name="William W."/>
        </authorList>
    </citation>
    <scope>NUCLEOTIDE SEQUENCE [LARGE SCALE GENOMIC DNA]</scope>
</reference>
<dbReference type="Proteomes" id="UP001159428">
    <property type="component" value="Unassembled WGS sequence"/>
</dbReference>